<feature type="signal peptide" evidence="1">
    <location>
        <begin position="1"/>
        <end position="26"/>
    </location>
</feature>
<reference evidence="2" key="1">
    <citation type="journal article" date="2021" name="Open Biol.">
        <title>Shared evolutionary footprints suggest mitochondrial oxidative damage underlies multiple complex I losses in fungi.</title>
        <authorList>
            <person name="Schikora-Tamarit M.A."/>
            <person name="Marcet-Houben M."/>
            <person name="Nosek J."/>
            <person name="Gabaldon T."/>
        </authorList>
    </citation>
    <scope>NUCLEOTIDE SEQUENCE</scope>
    <source>
        <strain evidence="2">CBS2887</strain>
    </source>
</reference>
<protein>
    <recommendedName>
        <fullName evidence="4">Secreted protein</fullName>
    </recommendedName>
</protein>
<evidence type="ECO:0000256" key="1">
    <source>
        <dbReference type="SAM" id="SignalP"/>
    </source>
</evidence>
<evidence type="ECO:0008006" key="4">
    <source>
        <dbReference type="Google" id="ProtNLM"/>
    </source>
</evidence>
<sequence>MNIIKVSWLFKAVGLALMMLIIPENADSFSSFSSKYVTCWIQGVMNSGKWEDRCSEWFTPKRPNVIAVFSTPRFNLRDISPVAQTALFTTGKLFSDLAIISAATEPKISDKYGCNKEGVLMAKSPNKANEDWRTSSIVSLKVSKSKGINCSVVQELISPKECSSRPCTKPSIKSTEVMMKSFSGVTNPGVTLTIFSISRQLLKILRALSYTCKAYGANLWPKETATEDIHSNKGHNSLSSSLRTSHLDSKMGKILEICSSVNSILSIKVCKAS</sequence>
<feature type="chain" id="PRO_5040234526" description="Secreted protein" evidence="1">
    <location>
        <begin position="27"/>
        <end position="273"/>
    </location>
</feature>
<organism evidence="2 3">
    <name type="scientific">Wickerhamomyces pijperi</name>
    <name type="common">Yeast</name>
    <name type="synonym">Pichia pijperi</name>
    <dbReference type="NCBI Taxonomy" id="599730"/>
    <lineage>
        <taxon>Eukaryota</taxon>
        <taxon>Fungi</taxon>
        <taxon>Dikarya</taxon>
        <taxon>Ascomycota</taxon>
        <taxon>Saccharomycotina</taxon>
        <taxon>Saccharomycetes</taxon>
        <taxon>Phaffomycetales</taxon>
        <taxon>Wickerhamomycetaceae</taxon>
        <taxon>Wickerhamomyces</taxon>
    </lineage>
</organism>
<dbReference type="EMBL" id="JAEUBG010003683">
    <property type="protein sequence ID" value="KAH3682483.1"/>
    <property type="molecule type" value="Genomic_DNA"/>
</dbReference>
<keyword evidence="1" id="KW-0732">Signal</keyword>
<keyword evidence="3" id="KW-1185">Reference proteome</keyword>
<gene>
    <name evidence="2" type="ORF">WICPIJ_006576</name>
</gene>
<dbReference type="Proteomes" id="UP000774326">
    <property type="component" value="Unassembled WGS sequence"/>
</dbReference>
<accession>A0A9P8Q1G6</accession>
<proteinExistence type="predicted"/>
<reference evidence="2" key="2">
    <citation type="submission" date="2021-01" db="EMBL/GenBank/DDBJ databases">
        <authorList>
            <person name="Schikora-Tamarit M.A."/>
        </authorList>
    </citation>
    <scope>NUCLEOTIDE SEQUENCE</scope>
    <source>
        <strain evidence="2">CBS2887</strain>
    </source>
</reference>
<dbReference type="AlphaFoldDB" id="A0A9P8Q1G6"/>
<evidence type="ECO:0000313" key="3">
    <source>
        <dbReference type="Proteomes" id="UP000774326"/>
    </source>
</evidence>
<name>A0A9P8Q1G6_WICPI</name>
<evidence type="ECO:0000313" key="2">
    <source>
        <dbReference type="EMBL" id="KAH3682483.1"/>
    </source>
</evidence>
<comment type="caution">
    <text evidence="2">The sequence shown here is derived from an EMBL/GenBank/DDBJ whole genome shotgun (WGS) entry which is preliminary data.</text>
</comment>